<protein>
    <submittedName>
        <fullName evidence="2">Uncharacterized protein</fullName>
    </submittedName>
</protein>
<keyword evidence="1" id="KW-1133">Transmembrane helix</keyword>
<dbReference type="EMBL" id="JAYMYR010000001">
    <property type="protein sequence ID" value="KAK7382429.1"/>
    <property type="molecule type" value="Genomic_DNA"/>
</dbReference>
<proteinExistence type="predicted"/>
<feature type="transmembrane region" description="Helical" evidence="1">
    <location>
        <begin position="41"/>
        <end position="62"/>
    </location>
</feature>
<evidence type="ECO:0000256" key="1">
    <source>
        <dbReference type="SAM" id="Phobius"/>
    </source>
</evidence>
<accession>A0AAN9RSM1</accession>
<dbReference type="AlphaFoldDB" id="A0AAN9RSM1"/>
<comment type="caution">
    <text evidence="2">The sequence shown here is derived from an EMBL/GenBank/DDBJ whole genome shotgun (WGS) entry which is preliminary data.</text>
</comment>
<keyword evidence="1" id="KW-0812">Transmembrane</keyword>
<name>A0AAN9RSM1_PHACN</name>
<organism evidence="2 3">
    <name type="scientific">Phaseolus coccineus</name>
    <name type="common">Scarlet runner bean</name>
    <name type="synonym">Phaseolus multiflorus</name>
    <dbReference type="NCBI Taxonomy" id="3886"/>
    <lineage>
        <taxon>Eukaryota</taxon>
        <taxon>Viridiplantae</taxon>
        <taxon>Streptophyta</taxon>
        <taxon>Embryophyta</taxon>
        <taxon>Tracheophyta</taxon>
        <taxon>Spermatophyta</taxon>
        <taxon>Magnoliopsida</taxon>
        <taxon>eudicotyledons</taxon>
        <taxon>Gunneridae</taxon>
        <taxon>Pentapetalae</taxon>
        <taxon>rosids</taxon>
        <taxon>fabids</taxon>
        <taxon>Fabales</taxon>
        <taxon>Fabaceae</taxon>
        <taxon>Papilionoideae</taxon>
        <taxon>50 kb inversion clade</taxon>
        <taxon>NPAAA clade</taxon>
        <taxon>indigoferoid/millettioid clade</taxon>
        <taxon>Phaseoleae</taxon>
        <taxon>Phaseolus</taxon>
    </lineage>
</organism>
<dbReference type="Proteomes" id="UP001374584">
    <property type="component" value="Unassembled WGS sequence"/>
</dbReference>
<evidence type="ECO:0000313" key="2">
    <source>
        <dbReference type="EMBL" id="KAK7382429.1"/>
    </source>
</evidence>
<reference evidence="2 3" key="1">
    <citation type="submission" date="2024-01" db="EMBL/GenBank/DDBJ databases">
        <title>The genomes of 5 underutilized Papilionoideae crops provide insights into root nodulation and disease resistanc.</title>
        <authorList>
            <person name="Jiang F."/>
        </authorList>
    </citation>
    <scope>NUCLEOTIDE SEQUENCE [LARGE SCALE GENOMIC DNA]</scope>
    <source>
        <strain evidence="2">JINMINGXINNONG_FW02</strain>
        <tissue evidence="2">Leaves</tissue>
    </source>
</reference>
<keyword evidence="1" id="KW-0472">Membrane</keyword>
<sequence>MPIACHLADTLKIKCSCRAEVDPVTVINSFVPSSLVSKSRYLSAFASGTVLALILCSLFCSVSRVSSFVTLTPFEGILLLQ</sequence>
<keyword evidence="3" id="KW-1185">Reference proteome</keyword>
<evidence type="ECO:0000313" key="3">
    <source>
        <dbReference type="Proteomes" id="UP001374584"/>
    </source>
</evidence>
<gene>
    <name evidence="2" type="ORF">VNO80_01280</name>
</gene>